<reference evidence="1" key="1">
    <citation type="journal article" date="2023" name="IMA Fungus">
        <title>Comparative genomic study of the Penicillium genus elucidates a diverse pangenome and 15 lateral gene transfer events.</title>
        <authorList>
            <person name="Petersen C."/>
            <person name="Sorensen T."/>
            <person name="Nielsen M.R."/>
            <person name="Sondergaard T.E."/>
            <person name="Sorensen J.L."/>
            <person name="Fitzpatrick D.A."/>
            <person name="Frisvad J.C."/>
            <person name="Nielsen K.L."/>
        </authorList>
    </citation>
    <scope>NUCLEOTIDE SEQUENCE</scope>
    <source>
        <strain evidence="1">IBT 12815</strain>
    </source>
</reference>
<dbReference type="SUPFAM" id="SSF52047">
    <property type="entry name" value="RNI-like"/>
    <property type="match status" value="1"/>
</dbReference>
<comment type="caution">
    <text evidence="1">The sequence shown here is derived from an EMBL/GenBank/DDBJ whole genome shotgun (WGS) entry which is preliminary data.</text>
</comment>
<name>A0AAD6DVC5_9EURO</name>
<gene>
    <name evidence="1" type="ORF">N7537_010434</name>
</gene>
<protein>
    <submittedName>
        <fullName evidence="1">Uncharacterized protein</fullName>
    </submittedName>
</protein>
<reference evidence="1" key="2">
    <citation type="submission" date="2023-01" db="EMBL/GenBank/DDBJ databases">
        <authorList>
            <person name="Petersen C."/>
        </authorList>
    </citation>
    <scope>NUCLEOTIDE SEQUENCE</scope>
    <source>
        <strain evidence="1">IBT 12815</strain>
    </source>
</reference>
<dbReference type="EMBL" id="JAQJAE010000005">
    <property type="protein sequence ID" value="KAJ5593530.1"/>
    <property type="molecule type" value="Genomic_DNA"/>
</dbReference>
<organism evidence="1 2">
    <name type="scientific">Penicillium hordei</name>
    <dbReference type="NCBI Taxonomy" id="40994"/>
    <lineage>
        <taxon>Eukaryota</taxon>
        <taxon>Fungi</taxon>
        <taxon>Dikarya</taxon>
        <taxon>Ascomycota</taxon>
        <taxon>Pezizomycotina</taxon>
        <taxon>Eurotiomycetes</taxon>
        <taxon>Eurotiomycetidae</taxon>
        <taxon>Eurotiales</taxon>
        <taxon>Aspergillaceae</taxon>
        <taxon>Penicillium</taxon>
    </lineage>
</organism>
<dbReference type="RefSeq" id="XP_056750156.1">
    <property type="nucleotide sequence ID" value="XM_056901488.1"/>
</dbReference>
<dbReference type="AlphaFoldDB" id="A0AAD6DVC5"/>
<accession>A0AAD6DVC5</accession>
<proteinExistence type="predicted"/>
<keyword evidence="2" id="KW-1185">Reference proteome</keyword>
<dbReference type="GeneID" id="81591730"/>
<evidence type="ECO:0000313" key="1">
    <source>
        <dbReference type="EMBL" id="KAJ5593530.1"/>
    </source>
</evidence>
<sequence length="330" mass="37082">MPDELRDDPRSSPCWITGINSSSITDRTKYQKHLNEQNYFRFTGLDTTLLTQVLKNARNCRDIRLDDQDRPWGAAAIARNTGLYPSSNAESDYSKAYFQRAVHVVVAAMTASEAPITTLAINNGIERLHVYPSMLAFPASHLDHAPWVNTITTLELTLDPGDDVAPQAWSKPLADFIMLFRQLECLDLYFDTRVEQPAFSALSQTLELPHLRTLKLAGVDCLPEDLLRIFNKHQSTLREIFLEIIGISTSTGGSWQLLLSEVRDRLQLTRLNMTQCDVNGDDICFAEDDVDRSNIIDVIGQDPQLLDRLIKGIMKGTSGCEEKTSVIKIV</sequence>
<dbReference type="Proteomes" id="UP001213799">
    <property type="component" value="Unassembled WGS sequence"/>
</dbReference>
<evidence type="ECO:0000313" key="2">
    <source>
        <dbReference type="Proteomes" id="UP001213799"/>
    </source>
</evidence>